<dbReference type="AlphaFoldDB" id="A0A9R1C4E8"/>
<protein>
    <submittedName>
        <fullName evidence="1">Uncharacterized protein</fullName>
    </submittedName>
</protein>
<evidence type="ECO:0000313" key="2">
    <source>
        <dbReference type="Proteomes" id="UP000324705"/>
    </source>
</evidence>
<accession>A0A9R1C4E8</accession>
<evidence type="ECO:0000313" key="1">
    <source>
        <dbReference type="EMBL" id="VAI91949.1"/>
    </source>
</evidence>
<reference evidence="1 2" key="1">
    <citation type="submission" date="2017-09" db="EMBL/GenBank/DDBJ databases">
        <authorList>
            <consortium name="International Durum Wheat Genome Sequencing Consortium (IDWGSC)"/>
            <person name="Milanesi L."/>
        </authorList>
    </citation>
    <scope>NUCLEOTIDE SEQUENCE [LARGE SCALE GENOMIC DNA]</scope>
    <source>
        <strain evidence="2">cv. Svevo</strain>
    </source>
</reference>
<dbReference type="SUPFAM" id="SSF50494">
    <property type="entry name" value="Trypsin-like serine proteases"/>
    <property type="match status" value="1"/>
</dbReference>
<dbReference type="PANTHER" id="PTHR18868:SF28">
    <property type="entry name" value="PEPTIDASE S1 DOMAIN-CONTAINING PROTEIN"/>
    <property type="match status" value="1"/>
</dbReference>
<dbReference type="EMBL" id="LT934124">
    <property type="protein sequence ID" value="VAI91949.1"/>
    <property type="molecule type" value="Genomic_DNA"/>
</dbReference>
<gene>
    <name evidence="1" type="ORF">TRITD_7Bv1G193850</name>
</gene>
<dbReference type="OMA" id="EVDRWIL"/>
<dbReference type="InterPro" id="IPR009003">
    <property type="entry name" value="Peptidase_S1_PA"/>
</dbReference>
<proteinExistence type="predicted"/>
<dbReference type="PANTHER" id="PTHR18868">
    <property type="entry name" value="OS07G0665300 PROTEIN-RELATED"/>
    <property type="match status" value="1"/>
</dbReference>
<keyword evidence="2" id="KW-1185">Reference proteome</keyword>
<name>A0A9R1C4E8_TRITD</name>
<dbReference type="Gramene" id="TRITD7Bv1G193850.1">
    <property type="protein sequence ID" value="TRITD7Bv1G193850.1"/>
    <property type="gene ID" value="TRITD7Bv1G193850"/>
</dbReference>
<sequence>MASRGEVKRRNKDSELDCRALKLSTCKIKKVGIGGPLINFGGNLVGMNFYDGHEETPFLPRSKVVDVLKKKIGLALSSERGLNQPEEIQGGWKENRWPVPTPYWYHGVLEVDRWILPDVHGRNLQ</sequence>
<organism evidence="1 2">
    <name type="scientific">Triticum turgidum subsp. durum</name>
    <name type="common">Durum wheat</name>
    <name type="synonym">Triticum durum</name>
    <dbReference type="NCBI Taxonomy" id="4567"/>
    <lineage>
        <taxon>Eukaryota</taxon>
        <taxon>Viridiplantae</taxon>
        <taxon>Streptophyta</taxon>
        <taxon>Embryophyta</taxon>
        <taxon>Tracheophyta</taxon>
        <taxon>Spermatophyta</taxon>
        <taxon>Magnoliopsida</taxon>
        <taxon>Liliopsida</taxon>
        <taxon>Poales</taxon>
        <taxon>Poaceae</taxon>
        <taxon>BOP clade</taxon>
        <taxon>Pooideae</taxon>
        <taxon>Triticodae</taxon>
        <taxon>Triticeae</taxon>
        <taxon>Triticinae</taxon>
        <taxon>Triticum</taxon>
    </lineage>
</organism>
<dbReference type="Proteomes" id="UP000324705">
    <property type="component" value="Chromosome 7B"/>
</dbReference>